<reference evidence="1 2" key="1">
    <citation type="submission" date="2012-06" db="EMBL/GenBank/DDBJ databases">
        <title>Finished chromosome of genome of Cylindrospermum stagnale PCC 7417.</title>
        <authorList>
            <consortium name="US DOE Joint Genome Institute"/>
            <person name="Gugger M."/>
            <person name="Coursin T."/>
            <person name="Rippka R."/>
            <person name="Tandeau De Marsac N."/>
            <person name="Huntemann M."/>
            <person name="Wei C.-L."/>
            <person name="Han J."/>
            <person name="Detter J.C."/>
            <person name="Han C."/>
            <person name="Tapia R."/>
            <person name="Chen A."/>
            <person name="Kyrpides N."/>
            <person name="Mavromatis K."/>
            <person name="Markowitz V."/>
            <person name="Szeto E."/>
            <person name="Ivanova N."/>
            <person name="Pagani I."/>
            <person name="Pati A."/>
            <person name="Goodwin L."/>
            <person name="Nordberg H.P."/>
            <person name="Cantor M.N."/>
            <person name="Hua S.X."/>
            <person name="Woyke T."/>
            <person name="Kerfeld C.A."/>
        </authorList>
    </citation>
    <scope>NUCLEOTIDE SEQUENCE [LARGE SCALE GENOMIC DNA]</scope>
    <source>
        <strain evidence="1 2">PCC 7417</strain>
    </source>
</reference>
<evidence type="ECO:0000313" key="1">
    <source>
        <dbReference type="EMBL" id="AFZ26581.1"/>
    </source>
</evidence>
<accession>K9X3G3</accession>
<sequence length="87" mass="10268">MTDIDESYDIYRPTTSPEAKIIAKRFSTAINDFRWRSDYLKFCKVLGYEPTEYTKKEYNKFLQLAESLHYFDPKSLAKLIDAGEGRK</sequence>
<dbReference type="EMBL" id="CP003642">
    <property type="protein sequence ID" value="AFZ26581.1"/>
    <property type="molecule type" value="Genomic_DNA"/>
</dbReference>
<dbReference type="KEGG" id="csg:Cylst_4502"/>
<name>K9X3G3_9NOST</name>
<proteinExistence type="predicted"/>
<keyword evidence="2" id="KW-1185">Reference proteome</keyword>
<dbReference type="HOGENOM" id="CLU_2478147_0_0_3"/>
<protein>
    <submittedName>
        <fullName evidence="1">Uncharacterized protein</fullName>
    </submittedName>
</protein>
<dbReference type="AlphaFoldDB" id="K9X3G3"/>
<dbReference type="OrthoDB" id="488163at2"/>
<organism evidence="1 2">
    <name type="scientific">Cylindrospermum stagnale PCC 7417</name>
    <dbReference type="NCBI Taxonomy" id="56107"/>
    <lineage>
        <taxon>Bacteria</taxon>
        <taxon>Bacillati</taxon>
        <taxon>Cyanobacteriota</taxon>
        <taxon>Cyanophyceae</taxon>
        <taxon>Nostocales</taxon>
        <taxon>Nostocaceae</taxon>
        <taxon>Cylindrospermum</taxon>
    </lineage>
</organism>
<dbReference type="RefSeq" id="WP_015209822.1">
    <property type="nucleotide sequence ID" value="NC_019757.1"/>
</dbReference>
<gene>
    <name evidence="1" type="ORF">Cylst_4502</name>
</gene>
<evidence type="ECO:0000313" key="2">
    <source>
        <dbReference type="Proteomes" id="UP000010475"/>
    </source>
</evidence>
<dbReference type="Proteomes" id="UP000010475">
    <property type="component" value="Chromosome"/>
</dbReference>